<dbReference type="EMBL" id="LKEA01000006">
    <property type="protein sequence ID" value="ROW08352.1"/>
    <property type="molecule type" value="Genomic_DNA"/>
</dbReference>
<organism evidence="2 3">
    <name type="scientific">Cytospora schulzeri</name>
    <dbReference type="NCBI Taxonomy" id="448051"/>
    <lineage>
        <taxon>Eukaryota</taxon>
        <taxon>Fungi</taxon>
        <taxon>Dikarya</taxon>
        <taxon>Ascomycota</taxon>
        <taxon>Pezizomycotina</taxon>
        <taxon>Sordariomycetes</taxon>
        <taxon>Sordariomycetidae</taxon>
        <taxon>Diaporthales</taxon>
        <taxon>Cytosporaceae</taxon>
        <taxon>Cytospora</taxon>
    </lineage>
</organism>
<evidence type="ECO:0000256" key="1">
    <source>
        <dbReference type="SAM" id="SignalP"/>
    </source>
</evidence>
<gene>
    <name evidence="2" type="ORF">VMCG_03247</name>
</gene>
<proteinExistence type="predicted"/>
<feature type="signal peptide" evidence="1">
    <location>
        <begin position="1"/>
        <end position="18"/>
    </location>
</feature>
<reference evidence="2 3" key="1">
    <citation type="submission" date="2015-09" db="EMBL/GenBank/DDBJ databases">
        <title>Host preference determinants of Valsa canker pathogens revealed by comparative genomics.</title>
        <authorList>
            <person name="Yin Z."/>
            <person name="Huang L."/>
        </authorList>
    </citation>
    <scope>NUCLEOTIDE SEQUENCE [LARGE SCALE GENOMIC DNA]</scope>
    <source>
        <strain evidence="2 3">03-1</strain>
    </source>
</reference>
<feature type="chain" id="PRO_5019112210" evidence="1">
    <location>
        <begin position="19"/>
        <end position="609"/>
    </location>
</feature>
<protein>
    <submittedName>
        <fullName evidence="2">Uncharacterized protein</fullName>
    </submittedName>
</protein>
<name>A0A423WXZ3_9PEZI</name>
<sequence>MTLTHFLFLLLLGTNVLSMVSLPSSASDIASPSDSVDVVEDPLPGNTHMNAIAPLDDNVHYDEDAIPDIWIEERSFPPSNSFPELIRWAIVCNYSEPLIPPMIFRSTLAWCREGLVMDDNHAVPNTDNTTNADNTTKSWPEETLAEVQGIKLGYDPTDPTWQNPIYMLTSCTLYPAMDAQGLILAMAKMMDWCGCENLLNTESQSYYGGMAVYDPVTNVRVWACRTTIGPVPAKENLTVSMSNPKYYFIDLTANNRARAATHGTRSFNDFVRAAQHWAKRAVERLQDRNDTDFARVFNIIFKTPINNGTTLPKSRRWQMRYRVQSDHEWRPTINHVVSVLSDFANNWTQTTNRQRSNVRFFSDDRQRFRRAPNGMYYDLVNHVYYPDSENWEDLDMGQAVGSSGIPGSVAELPHINPQIRQMTLQENPDRYVIDISANAWRSFTDWDQWLGRQGDFANVDLERLIETSMTRLVLHEILHAPPYLLDDALRDEDPSAATSGWGWTMKCKKGAAHRNAESLALLGLWAVLADTLPPGAAGGGFSLDRSWDRIPGSREDVGDDFEEEELDADQRPPWTQRWTLELPYPPPLNVNQAVAGVIVAYRDITGSRP</sequence>
<evidence type="ECO:0000313" key="3">
    <source>
        <dbReference type="Proteomes" id="UP000283895"/>
    </source>
</evidence>
<dbReference type="OrthoDB" id="4585232at2759"/>
<comment type="caution">
    <text evidence="2">The sequence shown here is derived from an EMBL/GenBank/DDBJ whole genome shotgun (WGS) entry which is preliminary data.</text>
</comment>
<evidence type="ECO:0000313" key="2">
    <source>
        <dbReference type="EMBL" id="ROW08352.1"/>
    </source>
</evidence>
<accession>A0A423WXZ3</accession>
<dbReference type="Proteomes" id="UP000283895">
    <property type="component" value="Unassembled WGS sequence"/>
</dbReference>
<dbReference type="AlphaFoldDB" id="A0A423WXZ3"/>
<keyword evidence="1" id="KW-0732">Signal</keyword>
<keyword evidence="3" id="KW-1185">Reference proteome</keyword>